<sequence length="333" mass="37822">MCEKKNEIKLTRDWPGEQRGGGGWPDNDLHADGRVRWALTLARKRPRAWTWCKIKGRNVDREEKTRFFESSGPIILASPLPKSILVLDQRKFPGQYSPVLMTDHEGRRRGVARLTVTGRWSSELGKGDETATDSLSLIHVPDYRAYSTSEFACLECFALVTPLCQPHYGTLIETQWLEAFVVSLGSQWANISYLNFEEKREEEKKTRRDKKGDREVITRSLLNRFRTDDLGLSSQTNYTKTTTVNSPKVLLQADVTEAMATRLDHNRIAHGQSTQGTEAPTPGTINELEAVARHLPPYPSTTARRPGRQLRTYSSGTSSSRPCSRHFRKLHKL</sequence>
<proteinExistence type="predicted"/>
<keyword evidence="3" id="KW-1185">Reference proteome</keyword>
<feature type="region of interest" description="Disordered" evidence="1">
    <location>
        <begin position="297"/>
        <end position="333"/>
    </location>
</feature>
<name>A0AAE0Y302_9GAST</name>
<evidence type="ECO:0000313" key="2">
    <source>
        <dbReference type="EMBL" id="KAK3731282.1"/>
    </source>
</evidence>
<accession>A0AAE0Y302</accession>
<evidence type="ECO:0000313" key="3">
    <source>
        <dbReference type="Proteomes" id="UP001283361"/>
    </source>
</evidence>
<reference evidence="2" key="1">
    <citation type="journal article" date="2023" name="G3 (Bethesda)">
        <title>A reference genome for the long-term kleptoplast-retaining sea slug Elysia crispata morphotype clarki.</title>
        <authorList>
            <person name="Eastman K.E."/>
            <person name="Pendleton A.L."/>
            <person name="Shaikh M.A."/>
            <person name="Suttiyut T."/>
            <person name="Ogas R."/>
            <person name="Tomko P."/>
            <person name="Gavelis G."/>
            <person name="Widhalm J.R."/>
            <person name="Wisecaver J.H."/>
        </authorList>
    </citation>
    <scope>NUCLEOTIDE SEQUENCE</scope>
    <source>
        <strain evidence="2">ECLA1</strain>
    </source>
</reference>
<dbReference type="Proteomes" id="UP001283361">
    <property type="component" value="Unassembled WGS sequence"/>
</dbReference>
<comment type="caution">
    <text evidence="2">The sequence shown here is derived from an EMBL/GenBank/DDBJ whole genome shotgun (WGS) entry which is preliminary data.</text>
</comment>
<gene>
    <name evidence="2" type="ORF">RRG08_025824</name>
</gene>
<feature type="compositionally biased region" description="Basic residues" evidence="1">
    <location>
        <begin position="323"/>
        <end position="333"/>
    </location>
</feature>
<organism evidence="2 3">
    <name type="scientific">Elysia crispata</name>
    <name type="common">lettuce slug</name>
    <dbReference type="NCBI Taxonomy" id="231223"/>
    <lineage>
        <taxon>Eukaryota</taxon>
        <taxon>Metazoa</taxon>
        <taxon>Spiralia</taxon>
        <taxon>Lophotrochozoa</taxon>
        <taxon>Mollusca</taxon>
        <taxon>Gastropoda</taxon>
        <taxon>Heterobranchia</taxon>
        <taxon>Euthyneura</taxon>
        <taxon>Panpulmonata</taxon>
        <taxon>Sacoglossa</taxon>
        <taxon>Placobranchoidea</taxon>
        <taxon>Plakobranchidae</taxon>
        <taxon>Elysia</taxon>
    </lineage>
</organism>
<feature type="compositionally biased region" description="Basic and acidic residues" evidence="1">
    <location>
        <begin position="1"/>
        <end position="16"/>
    </location>
</feature>
<evidence type="ECO:0000256" key="1">
    <source>
        <dbReference type="SAM" id="MobiDB-lite"/>
    </source>
</evidence>
<feature type="region of interest" description="Disordered" evidence="1">
    <location>
        <begin position="1"/>
        <end position="27"/>
    </location>
</feature>
<dbReference type="EMBL" id="JAWDGP010007018">
    <property type="protein sequence ID" value="KAK3731282.1"/>
    <property type="molecule type" value="Genomic_DNA"/>
</dbReference>
<protein>
    <submittedName>
        <fullName evidence="2">Uncharacterized protein</fullName>
    </submittedName>
</protein>
<dbReference type="AlphaFoldDB" id="A0AAE0Y302"/>